<comment type="caution">
    <text evidence="3">The sequence shown here is derived from an EMBL/GenBank/DDBJ whole genome shotgun (WGS) entry which is preliminary data.</text>
</comment>
<dbReference type="CDD" id="cd02696">
    <property type="entry name" value="MurNAc-LAA"/>
    <property type="match status" value="1"/>
</dbReference>
<evidence type="ECO:0000313" key="4">
    <source>
        <dbReference type="Proteomes" id="UP000823892"/>
    </source>
</evidence>
<dbReference type="GO" id="GO:0030288">
    <property type="term" value="C:outer membrane-bounded periplasmic space"/>
    <property type="evidence" value="ECO:0007669"/>
    <property type="project" value="TreeGrafter"/>
</dbReference>
<proteinExistence type="predicted"/>
<name>A0A9D2QRI6_9FIRM</name>
<protein>
    <submittedName>
        <fullName evidence="3">N-acetylmuramoyl-L-alanine amidase</fullName>
        <ecNumber evidence="3">3.5.1.28</ecNumber>
    </submittedName>
</protein>
<reference evidence="3" key="2">
    <citation type="submission" date="2021-04" db="EMBL/GenBank/DDBJ databases">
        <authorList>
            <person name="Gilroy R."/>
        </authorList>
    </citation>
    <scope>NUCLEOTIDE SEQUENCE</scope>
    <source>
        <strain evidence="3">ChiBcec6-4105</strain>
    </source>
</reference>
<dbReference type="SMART" id="SM00646">
    <property type="entry name" value="Ami_3"/>
    <property type="match status" value="1"/>
</dbReference>
<evidence type="ECO:0000259" key="2">
    <source>
        <dbReference type="SMART" id="SM00646"/>
    </source>
</evidence>
<organism evidence="3 4">
    <name type="scientific">Candidatus Blautia avicola</name>
    <dbReference type="NCBI Taxonomy" id="2838483"/>
    <lineage>
        <taxon>Bacteria</taxon>
        <taxon>Bacillati</taxon>
        <taxon>Bacillota</taxon>
        <taxon>Clostridia</taxon>
        <taxon>Lachnospirales</taxon>
        <taxon>Lachnospiraceae</taxon>
        <taxon>Blautia</taxon>
    </lineage>
</organism>
<evidence type="ECO:0000256" key="1">
    <source>
        <dbReference type="ARBA" id="ARBA00022801"/>
    </source>
</evidence>
<dbReference type="Pfam" id="PF01520">
    <property type="entry name" value="Amidase_3"/>
    <property type="match status" value="1"/>
</dbReference>
<dbReference type="EC" id="3.5.1.28" evidence="3"/>
<dbReference type="Proteomes" id="UP000823892">
    <property type="component" value="Unassembled WGS sequence"/>
</dbReference>
<accession>A0A9D2QRI6</accession>
<dbReference type="AlphaFoldDB" id="A0A9D2QRI6"/>
<dbReference type="Gene3D" id="3.40.630.40">
    <property type="entry name" value="Zn-dependent exopeptidases"/>
    <property type="match status" value="1"/>
</dbReference>
<dbReference type="InterPro" id="IPR002508">
    <property type="entry name" value="MurNAc-LAA_cat"/>
</dbReference>
<dbReference type="GO" id="GO:0008745">
    <property type="term" value="F:N-acetylmuramoyl-L-alanine amidase activity"/>
    <property type="evidence" value="ECO:0007669"/>
    <property type="project" value="UniProtKB-EC"/>
</dbReference>
<dbReference type="PANTHER" id="PTHR30404">
    <property type="entry name" value="N-ACETYLMURAMOYL-L-ALANINE AMIDASE"/>
    <property type="match status" value="1"/>
</dbReference>
<dbReference type="EMBL" id="DWUY01000107">
    <property type="protein sequence ID" value="HJD28339.1"/>
    <property type="molecule type" value="Genomic_DNA"/>
</dbReference>
<evidence type="ECO:0000313" key="3">
    <source>
        <dbReference type="EMBL" id="HJD28339.1"/>
    </source>
</evidence>
<dbReference type="SUPFAM" id="SSF53187">
    <property type="entry name" value="Zn-dependent exopeptidases"/>
    <property type="match status" value="1"/>
</dbReference>
<dbReference type="PANTHER" id="PTHR30404:SF0">
    <property type="entry name" value="N-ACETYLMURAMOYL-L-ALANINE AMIDASE AMIC"/>
    <property type="match status" value="1"/>
</dbReference>
<reference evidence="3" key="1">
    <citation type="journal article" date="2021" name="PeerJ">
        <title>Extensive microbial diversity within the chicken gut microbiome revealed by metagenomics and culture.</title>
        <authorList>
            <person name="Gilroy R."/>
            <person name="Ravi A."/>
            <person name="Getino M."/>
            <person name="Pursley I."/>
            <person name="Horton D.L."/>
            <person name="Alikhan N.F."/>
            <person name="Baker D."/>
            <person name="Gharbi K."/>
            <person name="Hall N."/>
            <person name="Watson M."/>
            <person name="Adriaenssens E.M."/>
            <person name="Foster-Nyarko E."/>
            <person name="Jarju S."/>
            <person name="Secka A."/>
            <person name="Antonio M."/>
            <person name="Oren A."/>
            <person name="Chaudhuri R.R."/>
            <person name="La Ragione R."/>
            <person name="Hildebrand F."/>
            <person name="Pallen M.J."/>
        </authorList>
    </citation>
    <scope>NUCLEOTIDE SEQUENCE</scope>
    <source>
        <strain evidence="3">ChiBcec6-4105</strain>
    </source>
</reference>
<keyword evidence="1 3" id="KW-0378">Hydrolase</keyword>
<sequence>MGKQWIKRGMAAGMLLAIYLLSREGAVMAAKEQVRDPAVIVIDSGHGGIDPGVVGIDGLEEKGINLKIAGYLGGYLEKEGFRVVFTREDDRGLYEEDSPNKKNQDLKNRCALIRETAPVLTISIHQNSYQDQSVCGPQVFYYTGSEKGKELAECIQETLNEGLEIQRPRKAKSNGSYYLLKKSEGIVNIVETGFLTNPREAELLQTEEYQKKCARAISSGILKFLKIVEKEGADVV</sequence>
<feature type="domain" description="MurNAc-LAA" evidence="2">
    <location>
        <begin position="110"/>
        <end position="222"/>
    </location>
</feature>
<gene>
    <name evidence="3" type="ORF">H9914_05010</name>
</gene>
<dbReference type="GO" id="GO:0009253">
    <property type="term" value="P:peptidoglycan catabolic process"/>
    <property type="evidence" value="ECO:0007669"/>
    <property type="project" value="InterPro"/>
</dbReference>
<dbReference type="InterPro" id="IPR050695">
    <property type="entry name" value="N-acetylmuramoyl_amidase_3"/>
</dbReference>